<dbReference type="RefSeq" id="WP_275648417.1">
    <property type="nucleotide sequence ID" value="NZ_JARFVA010000001.1"/>
</dbReference>
<dbReference type="Proteomes" id="UP001217083">
    <property type="component" value="Unassembled WGS sequence"/>
</dbReference>
<comment type="caution">
    <text evidence="1">The sequence shown here is derived from an EMBL/GenBank/DDBJ whole genome shotgun (WGS) entry which is preliminary data.</text>
</comment>
<sequence>MRKFIFSILGSIVLLSCSDGDLEIETIDFDSVSIQFCSEPDPTTSNILFKINDSEALILELQSGVLDNGVVGETVITESSVPSRSQVTYRIFSENVNNAYFCDNIPPATPTVVDEVEAEDGAVIIETMVDPDDATSFIHNISLSGISFVTGDGERITNLTISEFGDVRTDVP</sequence>
<gene>
    <name evidence="1" type="ORF">PY091_04030</name>
</gene>
<keyword evidence="2" id="KW-1185">Reference proteome</keyword>
<proteinExistence type="predicted"/>
<organism evidence="1 2">
    <name type="scientific">Flagellimonas okinawensis</name>
    <dbReference type="NCBI Taxonomy" id="3031324"/>
    <lineage>
        <taxon>Bacteria</taxon>
        <taxon>Pseudomonadati</taxon>
        <taxon>Bacteroidota</taxon>
        <taxon>Flavobacteriia</taxon>
        <taxon>Flavobacteriales</taxon>
        <taxon>Flavobacteriaceae</taxon>
        <taxon>Flagellimonas</taxon>
    </lineage>
</organism>
<accession>A0ABT5XKF4</accession>
<dbReference type="EMBL" id="JARFVA010000001">
    <property type="protein sequence ID" value="MDF0706373.1"/>
    <property type="molecule type" value="Genomic_DNA"/>
</dbReference>
<protein>
    <submittedName>
        <fullName evidence="1">Uncharacterized protein</fullName>
    </submittedName>
</protein>
<name>A0ABT5XKF4_9FLAO</name>
<evidence type="ECO:0000313" key="1">
    <source>
        <dbReference type="EMBL" id="MDF0706373.1"/>
    </source>
</evidence>
<dbReference type="PROSITE" id="PS51257">
    <property type="entry name" value="PROKAR_LIPOPROTEIN"/>
    <property type="match status" value="1"/>
</dbReference>
<reference evidence="1 2" key="1">
    <citation type="submission" date="2023-03" db="EMBL/GenBank/DDBJ databases">
        <title>Muricauda XX sp. nov. and Muricauda XXX sp. nov., two novel species isolated from Okinawa Trough.</title>
        <authorList>
            <person name="Cao W."/>
            <person name="Deng X."/>
        </authorList>
    </citation>
    <scope>NUCLEOTIDE SEQUENCE [LARGE SCALE GENOMIC DNA]</scope>
    <source>
        <strain evidence="1 2">81s02</strain>
    </source>
</reference>
<evidence type="ECO:0000313" key="2">
    <source>
        <dbReference type="Proteomes" id="UP001217083"/>
    </source>
</evidence>